<keyword evidence="21" id="KW-1185">Reference proteome</keyword>
<keyword evidence="13" id="KW-0206">Cytoskeleton</keyword>
<evidence type="ECO:0000256" key="14">
    <source>
        <dbReference type="ARBA" id="ARBA00023242"/>
    </source>
</evidence>
<evidence type="ECO:0000256" key="12">
    <source>
        <dbReference type="ARBA" id="ARBA00023054"/>
    </source>
</evidence>
<evidence type="ECO:0000256" key="19">
    <source>
        <dbReference type="SAM" id="MobiDB-lite"/>
    </source>
</evidence>
<evidence type="ECO:0000313" key="21">
    <source>
        <dbReference type="Proteomes" id="UP001296104"/>
    </source>
</evidence>
<evidence type="ECO:0000256" key="1">
    <source>
        <dbReference type="ARBA" id="ARBA00004123"/>
    </source>
</evidence>
<evidence type="ECO:0000256" key="18">
    <source>
        <dbReference type="ARBA" id="ARBA00044358"/>
    </source>
</evidence>
<dbReference type="InterPro" id="IPR013960">
    <property type="entry name" value="DASH_Duo1"/>
</dbReference>
<dbReference type="GO" id="GO:0007059">
    <property type="term" value="P:chromosome segregation"/>
    <property type="evidence" value="ECO:0007669"/>
    <property type="project" value="UniProtKB-KW"/>
</dbReference>
<evidence type="ECO:0000256" key="16">
    <source>
        <dbReference type="ARBA" id="ARBA00023328"/>
    </source>
</evidence>
<evidence type="ECO:0000256" key="10">
    <source>
        <dbReference type="ARBA" id="ARBA00022829"/>
    </source>
</evidence>
<keyword evidence="8" id="KW-0493">Microtubule</keyword>
<keyword evidence="12" id="KW-0175">Coiled coil</keyword>
<comment type="caution">
    <text evidence="20">The sequence shown here is derived from an EMBL/GenBank/DDBJ whole genome shotgun (WGS) entry which is preliminary data.</text>
</comment>
<evidence type="ECO:0000256" key="13">
    <source>
        <dbReference type="ARBA" id="ARBA00023212"/>
    </source>
</evidence>
<feature type="compositionally biased region" description="Polar residues" evidence="19">
    <location>
        <begin position="27"/>
        <end position="50"/>
    </location>
</feature>
<evidence type="ECO:0000256" key="9">
    <source>
        <dbReference type="ARBA" id="ARBA00022776"/>
    </source>
</evidence>
<dbReference type="PANTHER" id="PTHR28216">
    <property type="entry name" value="DASH COMPLEX SUBUNIT DUO1"/>
    <property type="match status" value="1"/>
</dbReference>
<dbReference type="GO" id="GO:0042729">
    <property type="term" value="C:DASH complex"/>
    <property type="evidence" value="ECO:0007669"/>
    <property type="project" value="InterPro"/>
</dbReference>
<keyword evidence="7" id="KW-0132">Cell division</keyword>
<name>A0AAI9E7L0_9PEZI</name>
<keyword evidence="11" id="KW-0995">Kinetochore</keyword>
<keyword evidence="9" id="KW-0498">Mitosis</keyword>
<comment type="similarity">
    <text evidence="4">Belongs to the DASH complex DUO1 family.</text>
</comment>
<evidence type="ECO:0000256" key="2">
    <source>
        <dbReference type="ARBA" id="ARBA00004186"/>
    </source>
</evidence>
<feature type="region of interest" description="Disordered" evidence="19">
    <location>
        <begin position="1"/>
        <end position="58"/>
    </location>
</feature>
<comment type="subcellular location">
    <subcellularLocation>
        <location evidence="3">Chromosome</location>
        <location evidence="3">Centromere</location>
        <location evidence="3">Kinetochore</location>
    </subcellularLocation>
    <subcellularLocation>
        <location evidence="2">Cytoplasm</location>
        <location evidence="2">Cytoskeleton</location>
        <location evidence="2">Spindle</location>
    </subcellularLocation>
    <subcellularLocation>
        <location evidence="1">Nucleus</location>
    </subcellularLocation>
</comment>
<feature type="region of interest" description="Disordered" evidence="19">
    <location>
        <begin position="134"/>
        <end position="242"/>
    </location>
</feature>
<dbReference type="GO" id="GO:0000278">
    <property type="term" value="P:mitotic cell cycle"/>
    <property type="evidence" value="ECO:0007669"/>
    <property type="project" value="InterPro"/>
</dbReference>
<gene>
    <name evidence="20" type="ORF">LECACI_7A001206</name>
</gene>
<dbReference type="PANTHER" id="PTHR28216:SF1">
    <property type="entry name" value="DASH COMPLEX SUBUNIT DUO1"/>
    <property type="match status" value="1"/>
</dbReference>
<evidence type="ECO:0000256" key="8">
    <source>
        <dbReference type="ARBA" id="ARBA00022701"/>
    </source>
</evidence>
<evidence type="ECO:0000256" key="3">
    <source>
        <dbReference type="ARBA" id="ARBA00004629"/>
    </source>
</evidence>
<accession>A0AAI9E7L0</accession>
<keyword evidence="15" id="KW-0131">Cell cycle</keyword>
<evidence type="ECO:0000256" key="5">
    <source>
        <dbReference type="ARBA" id="ARBA00022454"/>
    </source>
</evidence>
<feature type="compositionally biased region" description="Basic and acidic residues" evidence="19">
    <location>
        <begin position="144"/>
        <end position="184"/>
    </location>
</feature>
<organism evidence="20 21">
    <name type="scientific">Lecanosticta acicola</name>
    <dbReference type="NCBI Taxonomy" id="111012"/>
    <lineage>
        <taxon>Eukaryota</taxon>
        <taxon>Fungi</taxon>
        <taxon>Dikarya</taxon>
        <taxon>Ascomycota</taxon>
        <taxon>Pezizomycotina</taxon>
        <taxon>Dothideomycetes</taxon>
        <taxon>Dothideomycetidae</taxon>
        <taxon>Mycosphaerellales</taxon>
        <taxon>Mycosphaerellaceae</taxon>
        <taxon>Lecanosticta</taxon>
    </lineage>
</organism>
<dbReference type="GO" id="GO:0051301">
    <property type="term" value="P:cell division"/>
    <property type="evidence" value="ECO:0007669"/>
    <property type="project" value="UniProtKB-KW"/>
</dbReference>
<proteinExistence type="inferred from homology"/>
<dbReference type="GO" id="GO:0005874">
    <property type="term" value="C:microtubule"/>
    <property type="evidence" value="ECO:0007669"/>
    <property type="project" value="UniProtKB-KW"/>
</dbReference>
<dbReference type="AlphaFoldDB" id="A0AAI9E7L0"/>
<evidence type="ECO:0000256" key="7">
    <source>
        <dbReference type="ARBA" id="ARBA00022618"/>
    </source>
</evidence>
<sequence length="242" mass="26762">MSKRDAPDIANLRLSDPDEDLFASPESGATTQKHTPTSNTTPSQKQQQHNGPKLSKQELQEAREAKLHAELEKVREVNRTIEGVTASLTKAQANMSTVHETVNNASTLLATWTRILSQTEHNQRLILNPNWSGATRDLEDMENDELRRQQEAEKRAMEEQRRREEAQRRAEEEERKRAVAESKRGSVTRTRSVRGTRASSLRSGAGAESSRGRGTTSSSGGTRGYGRVGSVGTSRGRGRGMG</sequence>
<dbReference type="GO" id="GO:0072686">
    <property type="term" value="C:mitotic spindle"/>
    <property type="evidence" value="ECO:0007669"/>
    <property type="project" value="InterPro"/>
</dbReference>
<keyword evidence="5" id="KW-0158">Chromosome</keyword>
<evidence type="ECO:0000256" key="11">
    <source>
        <dbReference type="ARBA" id="ARBA00022838"/>
    </source>
</evidence>
<evidence type="ECO:0000256" key="15">
    <source>
        <dbReference type="ARBA" id="ARBA00023306"/>
    </source>
</evidence>
<dbReference type="Pfam" id="PF08651">
    <property type="entry name" value="DASH_Duo1"/>
    <property type="match status" value="1"/>
</dbReference>
<keyword evidence="16" id="KW-0137">Centromere</keyword>
<evidence type="ECO:0000256" key="17">
    <source>
        <dbReference type="ARBA" id="ARBA00044152"/>
    </source>
</evidence>
<evidence type="ECO:0000313" key="20">
    <source>
        <dbReference type="EMBL" id="CAK3822812.1"/>
    </source>
</evidence>
<evidence type="ECO:0000256" key="4">
    <source>
        <dbReference type="ARBA" id="ARBA00005366"/>
    </source>
</evidence>
<dbReference type="Proteomes" id="UP001296104">
    <property type="component" value="Unassembled WGS sequence"/>
</dbReference>
<evidence type="ECO:0000256" key="6">
    <source>
        <dbReference type="ARBA" id="ARBA00022490"/>
    </source>
</evidence>
<keyword evidence="14" id="KW-0539">Nucleus</keyword>
<dbReference type="EMBL" id="CAVMBE010000004">
    <property type="protein sequence ID" value="CAK3822812.1"/>
    <property type="molecule type" value="Genomic_DNA"/>
</dbReference>
<feature type="compositionally biased region" description="Low complexity" evidence="19">
    <location>
        <begin position="185"/>
        <end position="220"/>
    </location>
</feature>
<reference evidence="20" key="1">
    <citation type="submission" date="2023-11" db="EMBL/GenBank/DDBJ databases">
        <authorList>
            <person name="Alioto T."/>
            <person name="Alioto T."/>
            <person name="Gomez Garrido J."/>
        </authorList>
    </citation>
    <scope>NUCLEOTIDE SEQUENCE</scope>
</reference>
<protein>
    <recommendedName>
        <fullName evidence="17">DASH complex subunit DUO1</fullName>
    </recommendedName>
    <alternativeName>
        <fullName evidence="18">Outer kinetochore protein DUO1</fullName>
    </alternativeName>
</protein>
<keyword evidence="10" id="KW-0159">Chromosome partition</keyword>
<keyword evidence="6" id="KW-0963">Cytoplasm</keyword>